<dbReference type="SFLD" id="SFLDS00003">
    <property type="entry name" value="Haloacid_Dehalogenase"/>
    <property type="match status" value="1"/>
</dbReference>
<dbReference type="GO" id="GO:0016791">
    <property type="term" value="F:phosphatase activity"/>
    <property type="evidence" value="ECO:0007669"/>
    <property type="project" value="UniProtKB-ARBA"/>
</dbReference>
<evidence type="ECO:0000313" key="2">
    <source>
        <dbReference type="EMBL" id="MST59608.1"/>
    </source>
</evidence>
<evidence type="ECO:0000256" key="1">
    <source>
        <dbReference type="SAM" id="MobiDB-lite"/>
    </source>
</evidence>
<dbReference type="Gene3D" id="3.30.1240.10">
    <property type="match status" value="1"/>
</dbReference>
<name>A0A6N7WS49_9ACTN</name>
<dbReference type="PANTHER" id="PTHR10000">
    <property type="entry name" value="PHOSPHOSERINE PHOSPHATASE"/>
    <property type="match status" value="1"/>
</dbReference>
<feature type="compositionally biased region" description="Low complexity" evidence="1">
    <location>
        <begin position="18"/>
        <end position="29"/>
    </location>
</feature>
<sequence length="298" mass="32814">MQTRQSTPKEPRMRPLSERASSSSDLSHSVPNANLPRLVATDMDGTFLDDQGDYDRVRFARLLRTMREAGCRFVIASGNQYYQLRSFFEDDWELTYVAENGALTIENGEVVSCVAMEAEILARAWQVIQDDGRAEAALCGRRCCHVQRGTASERFFRTMSRYFTRIEWVDDLADVDDTPLKFSLSVENGSEGEVAGELSDALGSALVPVVSGNGSIDLMVPGCTKASALRLLCRRWGLSASDCIAFGDSENDVEMLREVGWGYAMENASARTKEAANSICPSNQESGVLVTLESIFGL</sequence>
<dbReference type="CDD" id="cd07518">
    <property type="entry name" value="HAD_YbiV-Like"/>
    <property type="match status" value="1"/>
</dbReference>
<dbReference type="SFLD" id="SFLDG01140">
    <property type="entry name" value="C2.B:_Phosphomannomutase_and_P"/>
    <property type="match status" value="1"/>
</dbReference>
<dbReference type="GO" id="GO:0005829">
    <property type="term" value="C:cytosol"/>
    <property type="evidence" value="ECO:0007669"/>
    <property type="project" value="TreeGrafter"/>
</dbReference>
<dbReference type="GO" id="GO:0000287">
    <property type="term" value="F:magnesium ion binding"/>
    <property type="evidence" value="ECO:0007669"/>
    <property type="project" value="TreeGrafter"/>
</dbReference>
<evidence type="ECO:0000313" key="3">
    <source>
        <dbReference type="Proteomes" id="UP000434342"/>
    </source>
</evidence>
<dbReference type="SUPFAM" id="SSF56784">
    <property type="entry name" value="HAD-like"/>
    <property type="match status" value="1"/>
</dbReference>
<feature type="region of interest" description="Disordered" evidence="1">
    <location>
        <begin position="1"/>
        <end position="32"/>
    </location>
</feature>
<dbReference type="Pfam" id="PF08282">
    <property type="entry name" value="Hydrolase_3"/>
    <property type="match status" value="1"/>
</dbReference>
<dbReference type="PROSITE" id="PS01229">
    <property type="entry name" value="COF_2"/>
    <property type="match status" value="1"/>
</dbReference>
<dbReference type="AlphaFoldDB" id="A0A6N7WS49"/>
<protein>
    <submittedName>
        <fullName evidence="2">HAD family hydrolase</fullName>
    </submittedName>
</protein>
<dbReference type="PANTHER" id="PTHR10000:SF53">
    <property type="entry name" value="5-AMINO-6-(5-PHOSPHO-D-RIBITYLAMINO)URACIL PHOSPHATASE YBJI-RELATED"/>
    <property type="match status" value="1"/>
</dbReference>
<proteinExistence type="predicted"/>
<keyword evidence="2" id="KW-0378">Hydrolase</keyword>
<feature type="compositionally biased region" description="Basic and acidic residues" evidence="1">
    <location>
        <begin position="7"/>
        <end position="17"/>
    </location>
</feature>
<dbReference type="Proteomes" id="UP000434342">
    <property type="component" value="Unassembled WGS sequence"/>
</dbReference>
<comment type="caution">
    <text evidence="2">The sequence shown here is derived from an EMBL/GenBank/DDBJ whole genome shotgun (WGS) entry which is preliminary data.</text>
</comment>
<dbReference type="Gene3D" id="3.40.50.1000">
    <property type="entry name" value="HAD superfamily/HAD-like"/>
    <property type="match status" value="1"/>
</dbReference>
<dbReference type="EMBL" id="VUND01000001">
    <property type="protein sequence ID" value="MST59608.1"/>
    <property type="molecule type" value="Genomic_DNA"/>
</dbReference>
<dbReference type="InterPro" id="IPR036412">
    <property type="entry name" value="HAD-like_sf"/>
</dbReference>
<dbReference type="InterPro" id="IPR023214">
    <property type="entry name" value="HAD_sf"/>
</dbReference>
<accession>A0A6N7WS49</accession>
<reference evidence="2 3" key="1">
    <citation type="submission" date="2019-08" db="EMBL/GenBank/DDBJ databases">
        <title>In-depth cultivation of the pig gut microbiome towards novel bacterial diversity and tailored functional studies.</title>
        <authorList>
            <person name="Wylensek D."/>
            <person name="Hitch T.C.A."/>
            <person name="Clavel T."/>
        </authorList>
    </citation>
    <scope>NUCLEOTIDE SEQUENCE [LARGE SCALE GENOMIC DNA]</scope>
    <source>
        <strain evidence="2 3">WB01_CNA04</strain>
    </source>
</reference>
<gene>
    <name evidence="2" type="ORF">FYJ69_01600</name>
</gene>
<organism evidence="2 3">
    <name type="scientific">Parafannyhessea umbonata</name>
    <dbReference type="NCBI Taxonomy" id="604330"/>
    <lineage>
        <taxon>Bacteria</taxon>
        <taxon>Bacillati</taxon>
        <taxon>Actinomycetota</taxon>
        <taxon>Coriobacteriia</taxon>
        <taxon>Coriobacteriales</taxon>
        <taxon>Atopobiaceae</taxon>
        <taxon>Parafannyhessea</taxon>
    </lineage>
</organism>